<dbReference type="InterPro" id="IPR011009">
    <property type="entry name" value="Kinase-like_dom_sf"/>
</dbReference>
<dbReference type="EC" id="2.7.11.1" evidence="1"/>
<dbReference type="FunFam" id="1.10.510.10:FF:000021">
    <property type="entry name" value="Serine/threonine protein kinase"/>
    <property type="match status" value="1"/>
</dbReference>
<evidence type="ECO:0000256" key="2">
    <source>
        <dbReference type="ARBA" id="ARBA00022527"/>
    </source>
</evidence>
<evidence type="ECO:0000313" key="12">
    <source>
        <dbReference type="Proteomes" id="UP000253562"/>
    </source>
</evidence>
<feature type="binding site" evidence="9">
    <location>
        <position position="54"/>
    </location>
    <ligand>
        <name>ATP</name>
        <dbReference type="ChEBI" id="CHEBI:30616"/>
    </ligand>
</feature>
<dbReference type="InterPro" id="IPR008271">
    <property type="entry name" value="Ser/Thr_kinase_AS"/>
</dbReference>
<dbReference type="InterPro" id="IPR017441">
    <property type="entry name" value="Protein_kinase_ATP_BS"/>
</dbReference>
<dbReference type="Gene3D" id="1.10.510.10">
    <property type="entry name" value="Transferase(Phosphotransferase) domain 1"/>
    <property type="match status" value="1"/>
</dbReference>
<evidence type="ECO:0000256" key="4">
    <source>
        <dbReference type="ARBA" id="ARBA00022741"/>
    </source>
</evidence>
<dbReference type="AlphaFoldDB" id="A0A368KUG4"/>
<gene>
    <name evidence="11" type="ORF">DTL42_12075</name>
</gene>
<evidence type="ECO:0000256" key="9">
    <source>
        <dbReference type="PROSITE-ProRule" id="PRU10141"/>
    </source>
</evidence>
<dbReference type="InterPro" id="IPR011990">
    <property type="entry name" value="TPR-like_helical_dom_sf"/>
</dbReference>
<feature type="domain" description="Protein kinase" evidence="10">
    <location>
        <begin position="25"/>
        <end position="292"/>
    </location>
</feature>
<keyword evidence="6 9" id="KW-0067">ATP-binding</keyword>
<evidence type="ECO:0000256" key="7">
    <source>
        <dbReference type="ARBA" id="ARBA00047899"/>
    </source>
</evidence>
<dbReference type="SUPFAM" id="SSF48452">
    <property type="entry name" value="TPR-like"/>
    <property type="match status" value="1"/>
</dbReference>
<reference evidence="11 12" key="1">
    <citation type="submission" date="2018-07" db="EMBL/GenBank/DDBJ databases">
        <title>Comparative genomes isolates from brazilian mangrove.</title>
        <authorList>
            <person name="De Araujo J.E."/>
            <person name="Taketani R.G."/>
            <person name="Silva M.C.P."/>
            <person name="Lourenco M.V."/>
            <person name="Oliveira V.M."/>
            <person name="Andreote F.D."/>
        </authorList>
    </citation>
    <scope>NUCLEOTIDE SEQUENCE [LARGE SCALE GENOMIC DNA]</scope>
    <source>
        <strain evidence="11 12">HEX PRIS-MGV</strain>
    </source>
</reference>
<comment type="catalytic activity">
    <reaction evidence="8">
        <text>L-seryl-[protein] + ATP = O-phospho-L-seryl-[protein] + ADP + H(+)</text>
        <dbReference type="Rhea" id="RHEA:17989"/>
        <dbReference type="Rhea" id="RHEA-COMP:9863"/>
        <dbReference type="Rhea" id="RHEA-COMP:11604"/>
        <dbReference type="ChEBI" id="CHEBI:15378"/>
        <dbReference type="ChEBI" id="CHEBI:29999"/>
        <dbReference type="ChEBI" id="CHEBI:30616"/>
        <dbReference type="ChEBI" id="CHEBI:83421"/>
        <dbReference type="ChEBI" id="CHEBI:456216"/>
        <dbReference type="EC" id="2.7.11.1"/>
    </reaction>
</comment>
<dbReference type="PANTHER" id="PTHR43289">
    <property type="entry name" value="MITOGEN-ACTIVATED PROTEIN KINASE KINASE KINASE 20-RELATED"/>
    <property type="match status" value="1"/>
</dbReference>
<dbReference type="PROSITE" id="PS00107">
    <property type="entry name" value="PROTEIN_KINASE_ATP"/>
    <property type="match status" value="1"/>
</dbReference>
<dbReference type="Pfam" id="PF00069">
    <property type="entry name" value="Pkinase"/>
    <property type="match status" value="1"/>
</dbReference>
<keyword evidence="4 9" id="KW-0547">Nucleotide-binding</keyword>
<evidence type="ECO:0000256" key="5">
    <source>
        <dbReference type="ARBA" id="ARBA00022777"/>
    </source>
</evidence>
<organism evidence="11 12">
    <name type="scientific">Bremerella cremea</name>
    <dbReference type="NCBI Taxonomy" id="1031537"/>
    <lineage>
        <taxon>Bacteria</taxon>
        <taxon>Pseudomonadati</taxon>
        <taxon>Planctomycetota</taxon>
        <taxon>Planctomycetia</taxon>
        <taxon>Pirellulales</taxon>
        <taxon>Pirellulaceae</taxon>
        <taxon>Bremerella</taxon>
    </lineage>
</organism>
<sequence length="523" mass="58232">MTELTNNQKDAPTELELTGRVVGDYRILRRLGRGAMAEVFLAEQQSLKRNVAVKILQPELAKDQAYVRRFHREAQAAAALTHANIVQIYEVGNSNGLHFIAQEYVPGQNLKQLLNKQGTLEVKLVAAIIRQVAAALYKAAEQGIVHRDIKPENILITATGEVKVADFGLARVIAQDADGMNLTQIGVTMGTPLYMSPEQVEGKPLDQRSDIYSLGITSYQLLAGRLPFEGDNPLTVAVKHLNTEPERLEKVRGGVPLPLAQMIHKMLAKKPDDRYQNASELLRDLRDVQKALGSDAFGSDPADWSIVELASLSSVRSDGLKELSTVMKTSAMTVYRKPSWGRSISRFAVAGVICLLVGGGLALASRSPNLLDGVAEPEVPHLPTSEEQFLFAMFRTNDLDLEQRPRYFASVVRYFPMENNEENRLWGLRAMQQEAIILLKLKRYEESLSIFQKLAEQREIDVEAKAFGYAGQAICYQELGRRDAADQAFATAHKEEYLSIIRGTDEEFLQQFLKAYGQLTSKT</sequence>
<evidence type="ECO:0000259" key="10">
    <source>
        <dbReference type="PROSITE" id="PS50011"/>
    </source>
</evidence>
<evidence type="ECO:0000256" key="3">
    <source>
        <dbReference type="ARBA" id="ARBA00022679"/>
    </source>
</evidence>
<proteinExistence type="predicted"/>
<dbReference type="SMART" id="SM00220">
    <property type="entry name" value="S_TKc"/>
    <property type="match status" value="1"/>
</dbReference>
<comment type="catalytic activity">
    <reaction evidence="7">
        <text>L-threonyl-[protein] + ATP = O-phospho-L-threonyl-[protein] + ADP + H(+)</text>
        <dbReference type="Rhea" id="RHEA:46608"/>
        <dbReference type="Rhea" id="RHEA-COMP:11060"/>
        <dbReference type="Rhea" id="RHEA-COMP:11605"/>
        <dbReference type="ChEBI" id="CHEBI:15378"/>
        <dbReference type="ChEBI" id="CHEBI:30013"/>
        <dbReference type="ChEBI" id="CHEBI:30616"/>
        <dbReference type="ChEBI" id="CHEBI:61977"/>
        <dbReference type="ChEBI" id="CHEBI:456216"/>
        <dbReference type="EC" id="2.7.11.1"/>
    </reaction>
</comment>
<dbReference type="PROSITE" id="PS50011">
    <property type="entry name" value="PROTEIN_KINASE_DOM"/>
    <property type="match status" value="1"/>
</dbReference>
<evidence type="ECO:0000256" key="8">
    <source>
        <dbReference type="ARBA" id="ARBA00048679"/>
    </source>
</evidence>
<protein>
    <recommendedName>
        <fullName evidence="1">non-specific serine/threonine protein kinase</fullName>
        <ecNumber evidence="1">2.7.11.1</ecNumber>
    </recommendedName>
</protein>
<dbReference type="EMBL" id="QPEX01000024">
    <property type="protein sequence ID" value="RCS49267.1"/>
    <property type="molecule type" value="Genomic_DNA"/>
</dbReference>
<comment type="caution">
    <text evidence="11">The sequence shown here is derived from an EMBL/GenBank/DDBJ whole genome shotgun (WGS) entry which is preliminary data.</text>
</comment>
<evidence type="ECO:0000313" key="11">
    <source>
        <dbReference type="EMBL" id="RCS49267.1"/>
    </source>
</evidence>
<dbReference type="PROSITE" id="PS00108">
    <property type="entry name" value="PROTEIN_KINASE_ST"/>
    <property type="match status" value="1"/>
</dbReference>
<evidence type="ECO:0000256" key="1">
    <source>
        <dbReference type="ARBA" id="ARBA00012513"/>
    </source>
</evidence>
<dbReference type="OrthoDB" id="6111975at2"/>
<dbReference type="GO" id="GO:0004674">
    <property type="term" value="F:protein serine/threonine kinase activity"/>
    <property type="evidence" value="ECO:0007669"/>
    <property type="project" value="UniProtKB-KW"/>
</dbReference>
<dbReference type="FunFam" id="3.30.200.20:FF:000035">
    <property type="entry name" value="Serine/threonine protein kinase Stk1"/>
    <property type="match status" value="1"/>
</dbReference>
<dbReference type="PANTHER" id="PTHR43289:SF6">
    <property type="entry name" value="SERINE_THREONINE-PROTEIN KINASE NEKL-3"/>
    <property type="match status" value="1"/>
</dbReference>
<dbReference type="Proteomes" id="UP000253562">
    <property type="component" value="Unassembled WGS sequence"/>
</dbReference>
<dbReference type="RefSeq" id="WP_114368983.1">
    <property type="nucleotide sequence ID" value="NZ_QPEX01000024.1"/>
</dbReference>
<keyword evidence="5 11" id="KW-0418">Kinase</keyword>
<dbReference type="CDD" id="cd14014">
    <property type="entry name" value="STKc_PknB_like"/>
    <property type="match status" value="1"/>
</dbReference>
<dbReference type="Gene3D" id="3.30.200.20">
    <property type="entry name" value="Phosphorylase Kinase, domain 1"/>
    <property type="match status" value="1"/>
</dbReference>
<evidence type="ECO:0000256" key="6">
    <source>
        <dbReference type="ARBA" id="ARBA00022840"/>
    </source>
</evidence>
<accession>A0A368KUG4</accession>
<keyword evidence="3" id="KW-0808">Transferase</keyword>
<dbReference type="GO" id="GO:0005524">
    <property type="term" value="F:ATP binding"/>
    <property type="evidence" value="ECO:0007669"/>
    <property type="project" value="UniProtKB-UniRule"/>
</dbReference>
<dbReference type="InterPro" id="IPR000719">
    <property type="entry name" value="Prot_kinase_dom"/>
</dbReference>
<dbReference type="SUPFAM" id="SSF56112">
    <property type="entry name" value="Protein kinase-like (PK-like)"/>
    <property type="match status" value="1"/>
</dbReference>
<keyword evidence="2 11" id="KW-0723">Serine/threonine-protein kinase</keyword>
<name>A0A368KUG4_9BACT</name>